<reference evidence="1 2" key="1">
    <citation type="journal article" date="2018" name="Int. J. Food Microbiol.">
        <title>Growth of Carnobacterium spp. isolated from chilled vacuum-packaged meat under relevant acidic conditions.</title>
        <authorList>
            <person name="Zhang P."/>
            <person name="Badoni M."/>
            <person name="Ganzle M."/>
            <person name="Yang X."/>
        </authorList>
    </citation>
    <scope>NUCLEOTIDE SEQUENCE [LARGE SCALE GENOMIC DNA]</scope>
    <source>
        <strain evidence="1 2">B2</strain>
    </source>
</reference>
<evidence type="ECO:0000313" key="2">
    <source>
        <dbReference type="Proteomes" id="UP000297938"/>
    </source>
</evidence>
<protein>
    <submittedName>
        <fullName evidence="1">Uncharacterized protein</fullName>
    </submittedName>
</protein>
<comment type="caution">
    <text evidence="1">The sequence shown here is derived from an EMBL/GenBank/DDBJ whole genome shotgun (WGS) entry which is preliminary data.</text>
</comment>
<dbReference type="NCBIfam" id="TIGR01633">
    <property type="entry name" value="phi3626_gp14_N"/>
    <property type="match status" value="1"/>
</dbReference>
<dbReference type="AlphaFoldDB" id="A0A7Z8G6E7"/>
<dbReference type="Proteomes" id="UP000297938">
    <property type="component" value="Unassembled WGS sequence"/>
</dbReference>
<sequence>MGVRTVRNNLHNYGISFNNHHSTDFGLDILDDKQITYPSKIKTLQRIPHSNSVYDFSQIYGTQNYSERTFTVTFNVIDRSMWSKESMYIQWTKILAWLMEPSQKIPLHDDIMNDYYYLAEVQKEPSFDELRHRGKLTVEFQCDPFRIHELQEGNDIWDPINFELDIFQNVKHDVNGSKQITLYNIGMSNLAPVVVANSEMEIQFKGKSYKVLSGENKVTGFYLLPGVNEFEVIGNGTIKFEFHKEVI</sequence>
<dbReference type="InterPro" id="IPR006520">
    <property type="entry name" value="Dit_BPSPP_N"/>
</dbReference>
<name>A0A7Z8G6E7_CARDV</name>
<dbReference type="Gene3D" id="2.40.30.200">
    <property type="match status" value="1"/>
</dbReference>
<dbReference type="EMBL" id="NRPP01000002">
    <property type="protein sequence ID" value="TFJ30516.1"/>
    <property type="molecule type" value="Genomic_DNA"/>
</dbReference>
<proteinExistence type="predicted"/>
<organism evidence="1 2">
    <name type="scientific">Carnobacterium divergens</name>
    <name type="common">Lactobacillus divergens</name>
    <dbReference type="NCBI Taxonomy" id="2748"/>
    <lineage>
        <taxon>Bacteria</taxon>
        <taxon>Bacillati</taxon>
        <taxon>Bacillota</taxon>
        <taxon>Bacilli</taxon>
        <taxon>Lactobacillales</taxon>
        <taxon>Carnobacteriaceae</taxon>
        <taxon>Carnobacterium</taxon>
    </lineage>
</organism>
<accession>A0A7Z8G6E7</accession>
<dbReference type="InterPro" id="IPR008841">
    <property type="entry name" value="Siphovirus-type_tail_N"/>
</dbReference>
<dbReference type="Pfam" id="PF05709">
    <property type="entry name" value="Sipho_tail"/>
    <property type="match status" value="1"/>
</dbReference>
<gene>
    <name evidence="1" type="ORF">CKN69_00995</name>
</gene>
<evidence type="ECO:0000313" key="1">
    <source>
        <dbReference type="EMBL" id="TFJ30516.1"/>
    </source>
</evidence>